<evidence type="ECO:0000313" key="3">
    <source>
        <dbReference type="Proteomes" id="UP000037507"/>
    </source>
</evidence>
<evidence type="ECO:0000313" key="2">
    <source>
        <dbReference type="EMBL" id="PVE41255.1"/>
    </source>
</evidence>
<evidence type="ECO:0008006" key="4">
    <source>
        <dbReference type="Google" id="ProtNLM"/>
    </source>
</evidence>
<dbReference type="AlphaFoldDB" id="A0A2T7U981"/>
<feature type="compositionally biased region" description="Low complexity" evidence="1">
    <location>
        <begin position="245"/>
        <end position="258"/>
    </location>
</feature>
<evidence type="ECO:0000256" key="1">
    <source>
        <dbReference type="SAM" id="MobiDB-lite"/>
    </source>
</evidence>
<keyword evidence="3" id="KW-1185">Reference proteome</keyword>
<feature type="region of interest" description="Disordered" evidence="1">
    <location>
        <begin position="245"/>
        <end position="266"/>
    </location>
</feature>
<dbReference type="STRING" id="1293045.H663_00125"/>
<accession>A0A2T7U981</accession>
<sequence>MPCKRWPALHHRPIASRAGSYMNLVLLARLGAVPGAFAQRYAALAAFCRSLPCKRWPALHHRPIASRAGSYMNLVLLARLGAVPGAFAQRYAALAAFCRSLPCKRLPAKHHRPIASRAGSYMNLVLLVLKGAVPGAFAQRCAALAAFCRSLPCKRLPAKHHRPIASRAGSYMNLVLLARLGAVPGAFAQRYAALAAFCRSLPCKRWAALPHRPIASRAGSYMNLVLLVLLLGAGFEAIAQTPQATTAAEPLPATTEPTEPTPPPNRWDYSLGAKVDMGNLRQPGQMSLRPTLGLRYGRWRVGTVEGANWYRFGQALQTSALTYDWIKTSKWQTGLSASVINLDQDADFDAFKSGRKTLRLRANLDYKFSRQWLAGLSLTQDVLGRGDGTTVSPTVTYIQPLDHDSAMLLSAYTTWGTAAHWQSTAARSPGSALRQDAGLGSWGAQITYRQRLTPRWAFYSQLSASQFINPVLPSGQAAVVGGQLGVIYFSH</sequence>
<proteinExistence type="predicted"/>
<protein>
    <recommendedName>
        <fullName evidence="4">MipA/OmpV family protein</fullName>
    </recommendedName>
</protein>
<reference evidence="2" key="1">
    <citation type="submission" date="2017-04" db="EMBL/GenBank/DDBJ databases">
        <title>Unexpected and diverse lifestyles within the genus Limnohabitans.</title>
        <authorList>
            <person name="Kasalicky V."/>
            <person name="Mehrshad M."/>
            <person name="Andrei S.-A."/>
            <person name="Salcher M."/>
            <person name="Kratochvilova H."/>
            <person name="Simek K."/>
            <person name="Ghai R."/>
        </authorList>
    </citation>
    <scope>NUCLEOTIDE SEQUENCE [LARGE SCALE GENOMIC DNA]</scope>
    <source>
        <strain evidence="2">II-D5</strain>
    </source>
</reference>
<organism evidence="2 3">
    <name type="scientific">Limnohabitans planktonicus II-D5</name>
    <dbReference type="NCBI Taxonomy" id="1293045"/>
    <lineage>
        <taxon>Bacteria</taxon>
        <taxon>Pseudomonadati</taxon>
        <taxon>Pseudomonadota</taxon>
        <taxon>Betaproteobacteria</taxon>
        <taxon>Burkholderiales</taxon>
        <taxon>Comamonadaceae</taxon>
        <taxon>Limnohabitans</taxon>
    </lineage>
</organism>
<dbReference type="Proteomes" id="UP000037507">
    <property type="component" value="Unassembled WGS sequence"/>
</dbReference>
<gene>
    <name evidence="2" type="ORF">H663_018170</name>
</gene>
<dbReference type="EMBL" id="LFYT02000034">
    <property type="protein sequence ID" value="PVE41255.1"/>
    <property type="molecule type" value="Genomic_DNA"/>
</dbReference>
<comment type="caution">
    <text evidence="2">The sequence shown here is derived from an EMBL/GenBank/DDBJ whole genome shotgun (WGS) entry which is preliminary data.</text>
</comment>
<name>A0A2T7U981_9BURK</name>